<proteinExistence type="inferred from homology"/>
<keyword evidence="6 13" id="KW-0479">Metal-binding</keyword>
<dbReference type="AlphaFoldDB" id="D9PZC5"/>
<dbReference type="RefSeq" id="WP_013265925.1">
    <property type="nucleotide sequence ID" value="NC_014374.1"/>
</dbReference>
<dbReference type="InterPro" id="IPR022765">
    <property type="entry name" value="Dna2/Cas4_DUF83"/>
</dbReference>
<dbReference type="GeneID" id="9498215"/>
<dbReference type="GO" id="GO:0051607">
    <property type="term" value="P:defense response to virus"/>
    <property type="evidence" value="ECO:0007669"/>
    <property type="project" value="UniProtKB-KW"/>
</dbReference>
<keyword evidence="7 13" id="KW-0378">Hydrolase</keyword>
<dbReference type="STRING" id="666510.ASAC_0004"/>
<comment type="cofactor">
    <cofactor evidence="13">
        <name>iron-sulfur cluster</name>
        <dbReference type="ChEBI" id="CHEBI:30408"/>
    </cofactor>
</comment>
<keyword evidence="16" id="KW-1185">Reference proteome</keyword>
<evidence type="ECO:0000313" key="16">
    <source>
        <dbReference type="Proteomes" id="UP000000346"/>
    </source>
</evidence>
<keyword evidence="9 13" id="KW-0408">Iron</keyword>
<keyword evidence="11 13" id="KW-0051">Antiviral defense</keyword>
<evidence type="ECO:0000256" key="12">
    <source>
        <dbReference type="ARBA" id="ARBA00023211"/>
    </source>
</evidence>
<accession>D9PZC5</accession>
<evidence type="ECO:0000256" key="7">
    <source>
        <dbReference type="ARBA" id="ARBA00022801"/>
    </source>
</evidence>
<evidence type="ECO:0000256" key="3">
    <source>
        <dbReference type="ARBA" id="ARBA00012768"/>
    </source>
</evidence>
<sequence>MAEAAVTGTAVKDYSYCPALPWLKVRLGLREPETWGMRAGRSLRASDVAYKLGLERPWLEEVPLRDRGLGAAGVVDLVSGSGRLRVLEVKAFRAAGERLRPFANQLKFYALLANRLLGRVREAYLYHGGDLLALEVDGHVLREAEELVARVRDVLESEEPPRAYRSERCSSCWFRRVCPAWD</sequence>
<evidence type="ECO:0000256" key="11">
    <source>
        <dbReference type="ARBA" id="ARBA00023118"/>
    </source>
</evidence>
<comment type="cofactor">
    <cofactor evidence="1">
        <name>Mn(2+)</name>
        <dbReference type="ChEBI" id="CHEBI:29035"/>
    </cofactor>
</comment>
<dbReference type="Proteomes" id="UP000000346">
    <property type="component" value="Chromosome"/>
</dbReference>
<evidence type="ECO:0000259" key="14">
    <source>
        <dbReference type="Pfam" id="PF01930"/>
    </source>
</evidence>
<evidence type="ECO:0000256" key="2">
    <source>
        <dbReference type="ARBA" id="ARBA00009189"/>
    </source>
</evidence>
<comment type="cofactor">
    <cofactor evidence="13">
        <name>Mg(2+)</name>
        <dbReference type="ChEBI" id="CHEBI:18420"/>
    </cofactor>
    <cofactor evidence="13">
        <name>Mn(2+)</name>
        <dbReference type="ChEBI" id="CHEBI:29035"/>
    </cofactor>
    <text evidence="13">Mg(2+) or Mn(2+) required for ssDNA cleavage activity.</text>
</comment>
<keyword evidence="5 13" id="KW-0540">Nuclease</keyword>
<evidence type="ECO:0000256" key="6">
    <source>
        <dbReference type="ARBA" id="ARBA00022723"/>
    </source>
</evidence>
<dbReference type="InterPro" id="IPR013343">
    <property type="entry name" value="CRISPR-assoc_prot_Cas4"/>
</dbReference>
<evidence type="ECO:0000256" key="5">
    <source>
        <dbReference type="ARBA" id="ARBA00022722"/>
    </source>
</evidence>
<keyword evidence="8 13" id="KW-0269">Exonuclease</keyword>
<dbReference type="GO" id="GO:0004527">
    <property type="term" value="F:exonuclease activity"/>
    <property type="evidence" value="ECO:0007669"/>
    <property type="project" value="UniProtKB-KW"/>
</dbReference>
<keyword evidence="12 13" id="KW-0464">Manganese</keyword>
<evidence type="ECO:0000256" key="4">
    <source>
        <dbReference type="ARBA" id="ARBA00020049"/>
    </source>
</evidence>
<evidence type="ECO:0000256" key="13">
    <source>
        <dbReference type="RuleBase" id="RU365022"/>
    </source>
</evidence>
<gene>
    <name evidence="15" type="ordered locus">ASAC_0004</name>
</gene>
<protein>
    <recommendedName>
        <fullName evidence="4 13">CRISPR-associated exonuclease Cas4</fullName>
        <ecNumber evidence="3 13">3.1.12.1</ecNumber>
    </recommendedName>
</protein>
<dbReference type="GO" id="GO:0051536">
    <property type="term" value="F:iron-sulfur cluster binding"/>
    <property type="evidence" value="ECO:0007669"/>
    <property type="project" value="UniProtKB-KW"/>
</dbReference>
<evidence type="ECO:0000256" key="1">
    <source>
        <dbReference type="ARBA" id="ARBA00001936"/>
    </source>
</evidence>
<dbReference type="InterPro" id="IPR011604">
    <property type="entry name" value="PDDEXK-like_dom_sf"/>
</dbReference>
<comment type="similarity">
    <text evidence="2 13">Belongs to the CRISPR-associated exonuclease Cas4 family.</text>
</comment>
<dbReference type="PANTHER" id="PTHR36531:SF2">
    <property type="entry name" value="CRISPR-ASSOCIATED EXONUCLEASE CAS4"/>
    <property type="match status" value="1"/>
</dbReference>
<feature type="domain" description="DUF83" evidence="14">
    <location>
        <begin position="7"/>
        <end position="178"/>
    </location>
</feature>
<name>D9PZC5_ACIS3</name>
<dbReference type="EMBL" id="CP001742">
    <property type="protein sequence ID" value="ADL18413.1"/>
    <property type="molecule type" value="Genomic_DNA"/>
</dbReference>
<comment type="function">
    <text evidence="13">CRISPR (clustered regularly interspaced short palindromic repeat) is an adaptive immune system that provides protection against mobile genetic elements (viruses, transposable elements and conjugative plasmids). CRISPR clusters contain sequences complementary to antecedent mobile elements and target invading nucleic acids. CRISPR clusters are transcribed and processed into CRISPR RNA (crRNA).</text>
</comment>
<dbReference type="InterPro" id="IPR051827">
    <property type="entry name" value="Cas4_exonuclease"/>
</dbReference>
<evidence type="ECO:0000256" key="10">
    <source>
        <dbReference type="ARBA" id="ARBA00023014"/>
    </source>
</evidence>
<evidence type="ECO:0000256" key="9">
    <source>
        <dbReference type="ARBA" id="ARBA00023004"/>
    </source>
</evidence>
<keyword evidence="10 13" id="KW-0411">Iron-sulfur</keyword>
<organism evidence="15 16">
    <name type="scientific">Acidilobus saccharovorans (strain DSM 16705 / JCM 18335 / VKM B-2471 / 345-15)</name>
    <dbReference type="NCBI Taxonomy" id="666510"/>
    <lineage>
        <taxon>Archaea</taxon>
        <taxon>Thermoproteota</taxon>
        <taxon>Thermoprotei</taxon>
        <taxon>Acidilobales</taxon>
        <taxon>Acidilobaceae</taxon>
        <taxon>Acidilobus</taxon>
    </lineage>
</organism>
<reference evidence="15 16" key="1">
    <citation type="journal article" date="2010" name="Appl. Environ. Microbiol.">
        <title>The genome sequence of the crenarchaeon Acidilobus saccharovorans supports a new order, Acidilobales, and suggests an important ecological role in terrestrial acidic hot springs.</title>
        <authorList>
            <person name="Mardanov A.V."/>
            <person name="Svetlitchnyi V.A."/>
            <person name="Beletsky A.V."/>
            <person name="Prokofeva M.I."/>
            <person name="Bonch-Osmolovskaya E.A."/>
            <person name="Ravin N.V."/>
            <person name="Skryabin K.G."/>
        </authorList>
    </citation>
    <scope>NUCLEOTIDE SEQUENCE [LARGE SCALE GENOMIC DNA]</scope>
    <source>
        <strain evidence="16">DSM 16705 / JCM 18335 / VKM B-2471 / 345-15</strain>
    </source>
</reference>
<dbReference type="Gene3D" id="3.90.320.10">
    <property type="match status" value="1"/>
</dbReference>
<dbReference type="GO" id="GO:0046872">
    <property type="term" value="F:metal ion binding"/>
    <property type="evidence" value="ECO:0007669"/>
    <property type="project" value="UniProtKB-KW"/>
</dbReference>
<dbReference type="eggNOG" id="arCOG00786">
    <property type="taxonomic scope" value="Archaea"/>
</dbReference>
<dbReference type="EC" id="3.1.12.1" evidence="3 13"/>
<evidence type="ECO:0000313" key="15">
    <source>
        <dbReference type="EMBL" id="ADL18413.1"/>
    </source>
</evidence>
<dbReference type="InParanoid" id="D9PZC5"/>
<dbReference type="OrthoDB" id="26676at2157"/>
<dbReference type="HOGENOM" id="CLU_126922_0_0_2"/>
<dbReference type="PANTHER" id="PTHR36531">
    <property type="entry name" value="CRISPR-ASSOCIATED EXONUCLEASE CAS4"/>
    <property type="match status" value="1"/>
</dbReference>
<evidence type="ECO:0000256" key="8">
    <source>
        <dbReference type="ARBA" id="ARBA00022839"/>
    </source>
</evidence>
<dbReference type="NCBIfam" id="TIGR00372">
    <property type="entry name" value="cas4"/>
    <property type="match status" value="1"/>
</dbReference>
<dbReference type="KEGG" id="asc:ASAC_0004"/>
<dbReference type="Pfam" id="PF01930">
    <property type="entry name" value="Cas_Cas4"/>
    <property type="match status" value="1"/>
</dbReference>